<feature type="transmembrane region" description="Helical" evidence="1">
    <location>
        <begin position="176"/>
        <end position="200"/>
    </location>
</feature>
<accession>A0A1S1L8S1</accession>
<feature type="transmembrane region" description="Helical" evidence="1">
    <location>
        <begin position="73"/>
        <end position="91"/>
    </location>
</feature>
<organism evidence="2 3">
    <name type="scientific">Mycobacteroides franklinii</name>
    <dbReference type="NCBI Taxonomy" id="948102"/>
    <lineage>
        <taxon>Bacteria</taxon>
        <taxon>Bacillati</taxon>
        <taxon>Actinomycetota</taxon>
        <taxon>Actinomycetes</taxon>
        <taxon>Mycobacteriales</taxon>
        <taxon>Mycobacteriaceae</taxon>
        <taxon>Mycobacteroides</taxon>
    </lineage>
</organism>
<dbReference type="AlphaFoldDB" id="A0A1S1L8S1"/>
<dbReference type="OrthoDB" id="5244221at2"/>
<protein>
    <recommendedName>
        <fullName evidence="4">DUF3159 domain-containing protein</fullName>
    </recommendedName>
</protein>
<dbReference type="InterPro" id="IPR016566">
    <property type="entry name" value="UCP010219"/>
</dbReference>
<proteinExistence type="predicted"/>
<keyword evidence="1" id="KW-0472">Membrane</keyword>
<keyword evidence="1" id="KW-1133">Transmembrane helix</keyword>
<dbReference type="RefSeq" id="WP_070937828.1">
    <property type="nucleotide sequence ID" value="NZ_MLIK01000019.1"/>
</dbReference>
<evidence type="ECO:0008006" key="4">
    <source>
        <dbReference type="Google" id="ProtNLM"/>
    </source>
</evidence>
<keyword evidence="1" id="KW-0812">Transmembrane</keyword>
<gene>
    <name evidence="2" type="ORF">BKG76_11970</name>
</gene>
<dbReference type="Proteomes" id="UP000179616">
    <property type="component" value="Unassembled WGS sequence"/>
</dbReference>
<evidence type="ECO:0000256" key="1">
    <source>
        <dbReference type="SAM" id="Phobius"/>
    </source>
</evidence>
<feature type="transmembrane region" description="Helical" evidence="1">
    <location>
        <begin position="146"/>
        <end position="164"/>
    </location>
</feature>
<dbReference type="EMBL" id="MLIK01000019">
    <property type="protein sequence ID" value="OHU21362.1"/>
    <property type="molecule type" value="Genomic_DNA"/>
</dbReference>
<evidence type="ECO:0000313" key="3">
    <source>
        <dbReference type="Proteomes" id="UP000179616"/>
    </source>
</evidence>
<evidence type="ECO:0000313" key="2">
    <source>
        <dbReference type="EMBL" id="OHU21362.1"/>
    </source>
</evidence>
<dbReference type="STRING" id="948102.BKG76_11970"/>
<feature type="transmembrane region" description="Helical" evidence="1">
    <location>
        <begin position="97"/>
        <end position="125"/>
    </location>
</feature>
<reference evidence="2 3" key="1">
    <citation type="submission" date="2016-10" db="EMBL/GenBank/DDBJ databases">
        <title>Evaluation of Human, Veterinary and Environmental Mycobacterium chelonae Isolates by Core Genome Phylogenomic Analysis, Targeted Gene Comparison, and Anti-microbial Susceptibility Patterns: A Tale of Mistaken Identities.</title>
        <authorList>
            <person name="Fogelson S.B."/>
            <person name="Camus A.C."/>
            <person name="Lorenz W."/>
            <person name="Vasireddy R."/>
            <person name="Vasireddy S."/>
            <person name="Smith T."/>
            <person name="Brown-Elliott B.A."/>
            <person name="Wallace R.J.Jr."/>
            <person name="Hasan N.A."/>
            <person name="Reischl U."/>
            <person name="Sanchez S."/>
        </authorList>
    </citation>
    <scope>NUCLEOTIDE SEQUENCE [LARGE SCALE GENOMIC DNA]</scope>
    <source>
        <strain evidence="2 3">1559</strain>
    </source>
</reference>
<name>A0A1S1L8S1_9MYCO</name>
<dbReference type="PIRSF" id="PIRSF010219">
    <property type="entry name" value="UCP010219"/>
    <property type="match status" value="1"/>
</dbReference>
<comment type="caution">
    <text evidence="2">The sequence shown here is derived from an EMBL/GenBank/DDBJ whole genome shotgun (WGS) entry which is preliminary data.</text>
</comment>
<sequence>MTGLSELPESCERRPTVLEQAGGLAGIIYAGLPSVTFTLGNSAFGLAGAIWISLATAAAIAAWRWLRSQPLQPAISGLFGVAISAAIAYQIGSAKGFFLMGIWTNLIAAVVFATSAVVGWPLAGVIWHGFTGTGQRWRDDKPSRSAFAVATLILAAVFASRFVVQEWLYAQDSVGWLAMARIAMGYPLFGVALLVVIWAVRRSRKRTLHSDSTSAAVDPGR</sequence>
<dbReference type="Pfam" id="PF11361">
    <property type="entry name" value="DUF3159"/>
    <property type="match status" value="1"/>
</dbReference>
<feature type="transmembrane region" description="Helical" evidence="1">
    <location>
        <begin position="43"/>
        <end position="66"/>
    </location>
</feature>
<dbReference type="GeneID" id="57167516"/>